<accession>A0A411YXS0</accession>
<comment type="caution">
    <text evidence="2">The sequence shown here is derived from an EMBL/GenBank/DDBJ whole genome shotgun (WGS) entry which is preliminary data.</text>
</comment>
<name>A0A411YXS0_9RHOB</name>
<dbReference type="Gene3D" id="3.40.50.720">
    <property type="entry name" value="NAD(P)-binding Rossmann-like Domain"/>
    <property type="match status" value="1"/>
</dbReference>
<evidence type="ECO:0000313" key="3">
    <source>
        <dbReference type="Proteomes" id="UP000284547"/>
    </source>
</evidence>
<keyword evidence="3" id="KW-1185">Reference proteome</keyword>
<dbReference type="OrthoDB" id="9785845at2"/>
<dbReference type="Pfam" id="PF01370">
    <property type="entry name" value="Epimerase"/>
    <property type="match status" value="1"/>
</dbReference>
<dbReference type="InterPro" id="IPR001509">
    <property type="entry name" value="Epimerase_deHydtase"/>
</dbReference>
<dbReference type="Proteomes" id="UP000284547">
    <property type="component" value="Unassembled WGS sequence"/>
</dbReference>
<dbReference type="AlphaFoldDB" id="A0A411YXS0"/>
<reference evidence="2 3" key="1">
    <citation type="submission" date="2018-08" db="EMBL/GenBank/DDBJ databases">
        <title>Flavobacterium tibetense sp. nov., isolated from a wetland YonghuCo on Tibetan Plateau.</title>
        <authorList>
            <person name="Phurbu D."/>
            <person name="Lu H."/>
            <person name="Xing P."/>
        </authorList>
    </citation>
    <scope>NUCLEOTIDE SEQUENCE [LARGE SCALE GENOMIC DNA]</scope>
    <source>
        <strain evidence="2 3">DJC</strain>
    </source>
</reference>
<gene>
    <name evidence="2" type="ORF">D1012_19435</name>
</gene>
<organism evidence="2 3">
    <name type="scientific">Pseudotabrizicola alkalilacus</name>
    <dbReference type="NCBI Taxonomy" id="2305252"/>
    <lineage>
        <taxon>Bacteria</taxon>
        <taxon>Pseudomonadati</taxon>
        <taxon>Pseudomonadota</taxon>
        <taxon>Alphaproteobacteria</taxon>
        <taxon>Rhodobacterales</taxon>
        <taxon>Paracoccaceae</taxon>
        <taxon>Pseudotabrizicola</taxon>
    </lineage>
</organism>
<evidence type="ECO:0000313" key="2">
    <source>
        <dbReference type="EMBL" id="RGP35578.1"/>
    </source>
</evidence>
<dbReference type="EMBL" id="QWEY01000014">
    <property type="protein sequence ID" value="RGP35578.1"/>
    <property type="molecule type" value="Genomic_DNA"/>
</dbReference>
<feature type="domain" description="NAD-dependent epimerase/dehydratase" evidence="1">
    <location>
        <begin position="48"/>
        <end position="213"/>
    </location>
</feature>
<evidence type="ECO:0000259" key="1">
    <source>
        <dbReference type="Pfam" id="PF01370"/>
    </source>
</evidence>
<sequence length="355" mass="38177">MTQIAPQHPVLDPSRLPQRIGSAEELDDLLARPSQALIDDLARIDGDIMVLGASGKMGPSLARLARNALPAGRRVIGVARFTDPAAKAELEQAGVETITCDLGDATALAQLPKVRNVIYMAGTKFGSSSGQQPATWAANTWMPGLVAEAFSDARLVVFSTGCVYAFANVSGLGSDESSLLDPPGEYAQSCIGRERIVEYFSEKHGTAGRIYRLNYAIDLRYGVLHDIAVKLRDGTPIDVTMGHVNIIWQGDANAIALRCLAEATTPTTPLNVTGPETLPVRWLAQELARRMGLKAVFTGEEASKAWLSNASECFRLFGYPAIPLGRMLDWTADWVASGGTSLNKPTKFEVRDGAY</sequence>
<dbReference type="InterPro" id="IPR036291">
    <property type="entry name" value="NAD(P)-bd_dom_sf"/>
</dbReference>
<proteinExistence type="predicted"/>
<protein>
    <submittedName>
        <fullName evidence="2">NAD(P)-dependent oxidoreductase</fullName>
    </submittedName>
</protein>
<dbReference type="SUPFAM" id="SSF51735">
    <property type="entry name" value="NAD(P)-binding Rossmann-fold domains"/>
    <property type="match status" value="1"/>
</dbReference>
<dbReference type="RefSeq" id="WP_118155785.1">
    <property type="nucleotide sequence ID" value="NZ_QWEY01000014.1"/>
</dbReference>